<sequence>MSSTIAQSISTYTSERVTRILQDDLHVRIPGARAIPVEFGVLNLRLETSDDNVLNYHSIEDRALRATTYCEKHLVKIRESIEAENIITTLDKEHSHLLQCSFRPQIPKDEVVQRVCQLLSRLPATPVELGNRWDAHCSTLSDDHFLLGTPSSPRSWGHLKATNFVATNTIRLAIQIECAGEYYWAGIFKSYINLVAELLDATLNISAAAERPPTAEELVLQAFLWTSWQRGVMLHLSYLLGGHLRIGYDFSRNRALSLEIPRTLHKMFQGGSSSFHKLPSYLCLWAFESIRSDRAAVMLDFRGFAERYGDIFGTRAPRCVSARDGDLQCSGDSPGACNRFIGKKIEDQSAHATSCSGSCSRLFWNEESYKGCSGARAVTIEGSDEILQYCTASRNTMAVSHVWSHGQGGRPENPPPLKRDIKHRLPGNRNKALYGTGLNKCLHERYKQISTRFGCDSYWMDTPCIPQDHQLRSEAIQNINAVFANSKFTLICDMDLMQFDVTNLTTALRESILAALLVCDWNVRAWTLLEAMRGRHNTQILCRNEQVISLRETLEDVHRHGSLALAGLFATAQHLLPAQPPPPGSKSSPYLVNRAKGYVSLEEAACLLSHRHASRPGDEVIIWSLLCGETVQETAIDLWRHKPNQSVLTAFLVSSCPRIQSPWKKAHRGFGWAPRRPNMPALRQLPLRETYFADDGARSDLGLFTTQGLKAAWLVAHLKGALSSLLTLSAGSSTLVETDSLLRQIAFRFLKKYAWGALLQATENLPTDQPVWYGGNADGVLLVVVGSQDRRKWHWRGVYEWDSLIPLPVLANHLKISTLPSLFPSTSAQPQPQTTSPANTYLLSTEHHHGDLPITPAITPAITPTIFFARGHAPDVRLHVLDRAVFHVHSVILKLHSNFFFKFLDSPDNSAAVPVQGGLRYEWVAKGDEDGSRSLVAAMDGKGMENIQVKASRLTAEFLTDFSELCTTYHRSCGRYTSPHYSHSWQISTVSSLQYQEQFLGRYRKISFGGSPWRLRIRLILLLFHDFVVVLAGIERNLNPPGPCR</sequence>
<keyword evidence="3" id="KW-1185">Reference proteome</keyword>
<dbReference type="AlphaFoldDB" id="A0A2J6PT36"/>
<dbReference type="PANTHER" id="PTHR39596:SF4">
    <property type="entry name" value="HET DOMAIN PROTEIN (AFU_ORTHOLOGUE AFUA_3G03140)-RELATED"/>
    <property type="match status" value="1"/>
</dbReference>
<dbReference type="InterPro" id="IPR010730">
    <property type="entry name" value="HET"/>
</dbReference>
<dbReference type="OrthoDB" id="3499582at2759"/>
<organism evidence="2 3">
    <name type="scientific">Hyaloscypha hepaticicola</name>
    <dbReference type="NCBI Taxonomy" id="2082293"/>
    <lineage>
        <taxon>Eukaryota</taxon>
        <taxon>Fungi</taxon>
        <taxon>Dikarya</taxon>
        <taxon>Ascomycota</taxon>
        <taxon>Pezizomycotina</taxon>
        <taxon>Leotiomycetes</taxon>
        <taxon>Helotiales</taxon>
        <taxon>Hyaloscyphaceae</taxon>
        <taxon>Hyaloscypha</taxon>
    </lineage>
</organism>
<accession>A0A2J6PT36</accession>
<dbReference type="Proteomes" id="UP000235672">
    <property type="component" value="Unassembled WGS sequence"/>
</dbReference>
<evidence type="ECO:0000313" key="2">
    <source>
        <dbReference type="EMBL" id="PMD17174.1"/>
    </source>
</evidence>
<dbReference type="EMBL" id="KZ613501">
    <property type="protein sequence ID" value="PMD17174.1"/>
    <property type="molecule type" value="Genomic_DNA"/>
</dbReference>
<protein>
    <recommendedName>
        <fullName evidence="1">Heterokaryon incompatibility domain-containing protein</fullName>
    </recommendedName>
</protein>
<dbReference type="Pfam" id="PF06985">
    <property type="entry name" value="HET"/>
    <property type="match status" value="1"/>
</dbReference>
<gene>
    <name evidence="2" type="ORF">NA56DRAFT_752534</name>
</gene>
<feature type="domain" description="Heterokaryon incompatibility" evidence="1">
    <location>
        <begin position="398"/>
        <end position="492"/>
    </location>
</feature>
<reference evidence="2 3" key="1">
    <citation type="submission" date="2016-05" db="EMBL/GenBank/DDBJ databases">
        <title>A degradative enzymes factory behind the ericoid mycorrhizal symbiosis.</title>
        <authorList>
            <consortium name="DOE Joint Genome Institute"/>
            <person name="Martino E."/>
            <person name="Morin E."/>
            <person name="Grelet G."/>
            <person name="Kuo A."/>
            <person name="Kohler A."/>
            <person name="Daghino S."/>
            <person name="Barry K."/>
            <person name="Choi C."/>
            <person name="Cichocki N."/>
            <person name="Clum A."/>
            <person name="Copeland A."/>
            <person name="Hainaut M."/>
            <person name="Haridas S."/>
            <person name="Labutti K."/>
            <person name="Lindquist E."/>
            <person name="Lipzen A."/>
            <person name="Khouja H.-R."/>
            <person name="Murat C."/>
            <person name="Ohm R."/>
            <person name="Olson A."/>
            <person name="Spatafora J."/>
            <person name="Veneault-Fourrey C."/>
            <person name="Henrissat B."/>
            <person name="Grigoriev I."/>
            <person name="Martin F."/>
            <person name="Perotto S."/>
        </authorList>
    </citation>
    <scope>NUCLEOTIDE SEQUENCE [LARGE SCALE GENOMIC DNA]</scope>
    <source>
        <strain evidence="2 3">UAMH 7357</strain>
    </source>
</reference>
<evidence type="ECO:0000313" key="3">
    <source>
        <dbReference type="Proteomes" id="UP000235672"/>
    </source>
</evidence>
<name>A0A2J6PT36_9HELO</name>
<dbReference type="PANTHER" id="PTHR39596">
    <property type="match status" value="1"/>
</dbReference>
<dbReference type="STRING" id="1745343.A0A2J6PT36"/>
<evidence type="ECO:0000259" key="1">
    <source>
        <dbReference type="Pfam" id="PF06985"/>
    </source>
</evidence>
<proteinExistence type="predicted"/>